<feature type="compositionally biased region" description="Basic and acidic residues" evidence="1">
    <location>
        <begin position="30"/>
        <end position="39"/>
    </location>
</feature>
<name>F8PMS9_SERL3</name>
<sequence length="457" mass="51145">MVLTTSAEDNQDSHDKSDDQQEQALIGLEAKTKAKRTETGSEEITCGDDRPGQAGGRGEETDVINDKELSESIFGSDENEGQNDHENRKDSHNKIEHEAKKHEGNTKKGKCKENEKDTDNLDIGGARQQGRIIQTSTQAEMHHPRKSNAKAKAVANETGGRREKGKSAEKRKRQSEELDELDESNEGGDEHENEEEDEGDNSDYNKEDVLSKPKKQKIHIKVEENKAPTKDPKKEAAGKDQIHNFLKNPANGIPHVTRVYIQENADHLPEAGLVSAKLGLHCLTTNRNNTFCLYHKGTDKVGSKAGESSKKYKITGTPEACHANQKKGDGVQAPPGHLNCGCPIDAALFDFFIWKFMRATDKDSNHQESMIDEHIHPHLQYFLYDTLRSFGITMDHLYSLKQGDREAQKQVLREISSRTVEELKRLNSSNGNTNEVFGNDNDNNKDEMSDMDDSDTN</sequence>
<feature type="compositionally biased region" description="Acidic residues" evidence="1">
    <location>
        <begin position="177"/>
        <end position="201"/>
    </location>
</feature>
<dbReference type="STRING" id="936435.F8PMS9"/>
<feature type="compositionally biased region" description="Basic and acidic residues" evidence="1">
    <location>
        <begin position="159"/>
        <end position="168"/>
    </location>
</feature>
<reference evidence="3" key="1">
    <citation type="journal article" date="2011" name="Science">
        <title>The plant cell wall-decomposing machinery underlies the functional diversity of forest fungi.</title>
        <authorList>
            <person name="Eastwood D.C."/>
            <person name="Floudas D."/>
            <person name="Binder M."/>
            <person name="Majcherczyk A."/>
            <person name="Schneider P."/>
            <person name="Aerts A."/>
            <person name="Asiegbu F.O."/>
            <person name="Baker S.E."/>
            <person name="Barry K."/>
            <person name="Bendiksby M."/>
            <person name="Blumentritt M."/>
            <person name="Coutinho P.M."/>
            <person name="Cullen D."/>
            <person name="de Vries R.P."/>
            <person name="Gathman A."/>
            <person name="Goodell B."/>
            <person name="Henrissat B."/>
            <person name="Ihrmark K."/>
            <person name="Kauserud H."/>
            <person name="Kohler A."/>
            <person name="LaButti K."/>
            <person name="Lapidus A."/>
            <person name="Lavin J.L."/>
            <person name="Lee Y.-H."/>
            <person name="Lindquist E."/>
            <person name="Lilly W."/>
            <person name="Lucas S."/>
            <person name="Morin E."/>
            <person name="Murat C."/>
            <person name="Oguiza J.A."/>
            <person name="Park J."/>
            <person name="Pisabarro A.G."/>
            <person name="Riley R."/>
            <person name="Rosling A."/>
            <person name="Salamov A."/>
            <person name="Schmidt O."/>
            <person name="Schmutz J."/>
            <person name="Skrede I."/>
            <person name="Stenlid J."/>
            <person name="Wiebenga A."/>
            <person name="Xie X."/>
            <person name="Kuees U."/>
            <person name="Hibbett D.S."/>
            <person name="Hoffmeister D."/>
            <person name="Hoegberg N."/>
            <person name="Martin F."/>
            <person name="Grigoriev I.V."/>
            <person name="Watkinson S.C."/>
        </authorList>
    </citation>
    <scope>NUCLEOTIDE SEQUENCE [LARGE SCALE GENOMIC DNA]</scope>
    <source>
        <strain evidence="3">strain S7.3</strain>
    </source>
</reference>
<gene>
    <name evidence="2" type="ORF">SERLA73DRAFT_150496</name>
</gene>
<dbReference type="EMBL" id="GL945476">
    <property type="protein sequence ID" value="EGO02911.1"/>
    <property type="molecule type" value="Genomic_DNA"/>
</dbReference>
<evidence type="ECO:0000256" key="1">
    <source>
        <dbReference type="SAM" id="MobiDB-lite"/>
    </source>
</evidence>
<dbReference type="HOGENOM" id="CLU_598735_0_0_1"/>
<dbReference type="Proteomes" id="UP000008063">
    <property type="component" value="Unassembled WGS sequence"/>
</dbReference>
<proteinExistence type="predicted"/>
<feature type="compositionally biased region" description="Basic and acidic residues" evidence="1">
    <location>
        <begin position="47"/>
        <end position="70"/>
    </location>
</feature>
<evidence type="ECO:0000313" key="2">
    <source>
        <dbReference type="EMBL" id="EGO02911.1"/>
    </source>
</evidence>
<feature type="compositionally biased region" description="Basic and acidic residues" evidence="1">
    <location>
        <begin position="82"/>
        <end position="119"/>
    </location>
</feature>
<evidence type="ECO:0000313" key="3">
    <source>
        <dbReference type="Proteomes" id="UP000008063"/>
    </source>
</evidence>
<dbReference type="AlphaFoldDB" id="F8PMS9"/>
<organism evidence="3">
    <name type="scientific">Serpula lacrymans var. lacrymans (strain S7.3)</name>
    <name type="common">Dry rot fungus</name>
    <dbReference type="NCBI Taxonomy" id="936435"/>
    <lineage>
        <taxon>Eukaryota</taxon>
        <taxon>Fungi</taxon>
        <taxon>Dikarya</taxon>
        <taxon>Basidiomycota</taxon>
        <taxon>Agaricomycotina</taxon>
        <taxon>Agaricomycetes</taxon>
        <taxon>Agaricomycetidae</taxon>
        <taxon>Boletales</taxon>
        <taxon>Coniophorineae</taxon>
        <taxon>Serpulaceae</taxon>
        <taxon>Serpula</taxon>
    </lineage>
</organism>
<feature type="region of interest" description="Disordered" evidence="1">
    <location>
        <begin position="424"/>
        <end position="457"/>
    </location>
</feature>
<accession>F8PMS9</accession>
<feature type="region of interest" description="Disordered" evidence="1">
    <location>
        <begin position="1"/>
        <end position="237"/>
    </location>
</feature>
<dbReference type="InParanoid" id="F8PMS9"/>
<keyword evidence="3" id="KW-1185">Reference proteome</keyword>
<feature type="compositionally biased region" description="Basic and acidic residues" evidence="1">
    <location>
        <begin position="220"/>
        <end position="237"/>
    </location>
</feature>
<protein>
    <submittedName>
        <fullName evidence="2">Uncharacterized protein</fullName>
    </submittedName>
</protein>
<feature type="compositionally biased region" description="Polar residues" evidence="1">
    <location>
        <begin position="426"/>
        <end position="436"/>
    </location>
</feature>